<dbReference type="EMBL" id="BOPG01000048">
    <property type="protein sequence ID" value="GIJ59715.1"/>
    <property type="molecule type" value="Genomic_DNA"/>
</dbReference>
<dbReference type="RefSeq" id="WP_204002632.1">
    <property type="nucleotide sequence ID" value="NZ_BOPG01000048.1"/>
</dbReference>
<dbReference type="AlphaFoldDB" id="A0A8J3ZDC1"/>
<keyword evidence="2" id="KW-0732">Signal</keyword>
<protein>
    <recommendedName>
        <fullName evidence="5">Lipoprotein</fullName>
    </recommendedName>
</protein>
<evidence type="ECO:0000313" key="3">
    <source>
        <dbReference type="EMBL" id="GIJ59715.1"/>
    </source>
</evidence>
<feature type="chain" id="PRO_5039107325" description="Lipoprotein" evidence="2">
    <location>
        <begin position="33"/>
        <end position="180"/>
    </location>
</feature>
<proteinExistence type="predicted"/>
<keyword evidence="4" id="KW-1185">Reference proteome</keyword>
<feature type="signal peptide" evidence="2">
    <location>
        <begin position="1"/>
        <end position="32"/>
    </location>
</feature>
<comment type="caution">
    <text evidence="3">The sequence shown here is derived from an EMBL/GenBank/DDBJ whole genome shotgun (WGS) entry which is preliminary data.</text>
</comment>
<dbReference type="PROSITE" id="PS51257">
    <property type="entry name" value="PROKAR_LIPOPROTEIN"/>
    <property type="match status" value="1"/>
</dbReference>
<feature type="region of interest" description="Disordered" evidence="1">
    <location>
        <begin position="27"/>
        <end position="84"/>
    </location>
</feature>
<dbReference type="Proteomes" id="UP000612585">
    <property type="component" value="Unassembled WGS sequence"/>
</dbReference>
<evidence type="ECO:0000256" key="1">
    <source>
        <dbReference type="SAM" id="MobiDB-lite"/>
    </source>
</evidence>
<evidence type="ECO:0000313" key="4">
    <source>
        <dbReference type="Proteomes" id="UP000612585"/>
    </source>
</evidence>
<accession>A0A8J3ZDC1</accession>
<sequence length="180" mass="18653">MTKSVYAKLFLATTILGLAGALSACGSGADQAAAPGGPDAPVTQATEPTTATPSATEPTPTASTATPPTADPNGKPADVGTGDGGCPVSEDTLLKIINTTEDFATTVALHDRQCYNGWASGKQEISKEWTAAHGQAQPMAFVFRYDRKAGRWVYASAGTSDICRADVPADVRRNLRVCSY</sequence>
<evidence type="ECO:0008006" key="5">
    <source>
        <dbReference type="Google" id="ProtNLM"/>
    </source>
</evidence>
<reference evidence="3" key="1">
    <citation type="submission" date="2021-01" db="EMBL/GenBank/DDBJ databases">
        <title>Whole genome shotgun sequence of Virgisporangium aurantiacum NBRC 16421.</title>
        <authorList>
            <person name="Komaki H."/>
            <person name="Tamura T."/>
        </authorList>
    </citation>
    <scope>NUCLEOTIDE SEQUENCE</scope>
    <source>
        <strain evidence="3">NBRC 16421</strain>
    </source>
</reference>
<feature type="compositionally biased region" description="Low complexity" evidence="1">
    <location>
        <begin position="27"/>
        <end position="68"/>
    </location>
</feature>
<gene>
    <name evidence="3" type="ORF">Vau01_072310</name>
</gene>
<organism evidence="3 4">
    <name type="scientific">Virgisporangium aurantiacum</name>
    <dbReference type="NCBI Taxonomy" id="175570"/>
    <lineage>
        <taxon>Bacteria</taxon>
        <taxon>Bacillati</taxon>
        <taxon>Actinomycetota</taxon>
        <taxon>Actinomycetes</taxon>
        <taxon>Micromonosporales</taxon>
        <taxon>Micromonosporaceae</taxon>
        <taxon>Virgisporangium</taxon>
    </lineage>
</organism>
<name>A0A8J3ZDC1_9ACTN</name>
<evidence type="ECO:0000256" key="2">
    <source>
        <dbReference type="SAM" id="SignalP"/>
    </source>
</evidence>